<keyword evidence="5" id="KW-0862">Zinc</keyword>
<comment type="similarity">
    <text evidence="1 7">Belongs to the peptidase M16 family.</text>
</comment>
<dbReference type="PROSITE" id="PS00143">
    <property type="entry name" value="INSULINASE"/>
    <property type="match status" value="1"/>
</dbReference>
<dbReference type="PANTHER" id="PTHR43690">
    <property type="entry name" value="NARDILYSIN"/>
    <property type="match status" value="1"/>
</dbReference>
<dbReference type="EMBL" id="BRYA01000381">
    <property type="protein sequence ID" value="GMI48231.1"/>
    <property type="molecule type" value="Genomic_DNA"/>
</dbReference>
<dbReference type="GO" id="GO:0043171">
    <property type="term" value="P:peptide catabolic process"/>
    <property type="evidence" value="ECO:0007669"/>
    <property type="project" value="TreeGrafter"/>
</dbReference>
<feature type="domain" description="Peptidase M16 middle/third" evidence="11">
    <location>
        <begin position="458"/>
        <end position="753"/>
    </location>
</feature>
<evidence type="ECO:0000259" key="12">
    <source>
        <dbReference type="Pfam" id="PF22456"/>
    </source>
</evidence>
<evidence type="ECO:0000256" key="7">
    <source>
        <dbReference type="RuleBase" id="RU004447"/>
    </source>
</evidence>
<evidence type="ECO:0000256" key="5">
    <source>
        <dbReference type="ARBA" id="ARBA00022833"/>
    </source>
</evidence>
<keyword evidence="4" id="KW-0378">Hydrolase</keyword>
<dbReference type="Proteomes" id="UP001165065">
    <property type="component" value="Unassembled WGS sequence"/>
</dbReference>
<evidence type="ECO:0000259" key="9">
    <source>
        <dbReference type="Pfam" id="PF00675"/>
    </source>
</evidence>
<dbReference type="OrthoDB" id="952271at2759"/>
<evidence type="ECO:0000313" key="13">
    <source>
        <dbReference type="EMBL" id="GMI48231.1"/>
    </source>
</evidence>
<evidence type="ECO:0000256" key="3">
    <source>
        <dbReference type="ARBA" id="ARBA00022723"/>
    </source>
</evidence>
<dbReference type="InterPro" id="IPR011249">
    <property type="entry name" value="Metalloenz_LuxS/M16"/>
</dbReference>
<feature type="compositionally biased region" description="Basic and acidic residues" evidence="8">
    <location>
        <begin position="1031"/>
        <end position="1043"/>
    </location>
</feature>
<gene>
    <name evidence="13" type="ORF">TrCOL_g2935</name>
</gene>
<organism evidence="13 14">
    <name type="scientific">Triparma columacea</name>
    <dbReference type="NCBI Taxonomy" id="722753"/>
    <lineage>
        <taxon>Eukaryota</taxon>
        <taxon>Sar</taxon>
        <taxon>Stramenopiles</taxon>
        <taxon>Ochrophyta</taxon>
        <taxon>Bolidophyceae</taxon>
        <taxon>Parmales</taxon>
        <taxon>Triparmaceae</taxon>
        <taxon>Triparma</taxon>
    </lineage>
</organism>
<protein>
    <recommendedName>
        <fullName evidence="15">Insulysin</fullName>
    </recommendedName>
</protein>
<evidence type="ECO:0000313" key="14">
    <source>
        <dbReference type="Proteomes" id="UP001165065"/>
    </source>
</evidence>
<dbReference type="Pfam" id="PF16187">
    <property type="entry name" value="Peptidase_M16_M"/>
    <property type="match status" value="1"/>
</dbReference>
<dbReference type="AlphaFoldDB" id="A0A9W7GNY2"/>
<dbReference type="GO" id="GO:0051603">
    <property type="term" value="P:proteolysis involved in protein catabolic process"/>
    <property type="evidence" value="ECO:0007669"/>
    <property type="project" value="TreeGrafter"/>
</dbReference>
<evidence type="ECO:0000256" key="8">
    <source>
        <dbReference type="SAM" id="MobiDB-lite"/>
    </source>
</evidence>
<evidence type="ECO:0008006" key="15">
    <source>
        <dbReference type="Google" id="ProtNLM"/>
    </source>
</evidence>
<evidence type="ECO:0000256" key="2">
    <source>
        <dbReference type="ARBA" id="ARBA00022670"/>
    </source>
</evidence>
<evidence type="ECO:0000256" key="4">
    <source>
        <dbReference type="ARBA" id="ARBA00022801"/>
    </source>
</evidence>
<dbReference type="GO" id="GO:0004222">
    <property type="term" value="F:metalloendopeptidase activity"/>
    <property type="evidence" value="ECO:0007669"/>
    <property type="project" value="InterPro"/>
</dbReference>
<dbReference type="Pfam" id="PF00675">
    <property type="entry name" value="Peptidase_M16"/>
    <property type="match status" value="1"/>
</dbReference>
<evidence type="ECO:0000256" key="1">
    <source>
        <dbReference type="ARBA" id="ARBA00007261"/>
    </source>
</evidence>
<dbReference type="InterPro" id="IPR007863">
    <property type="entry name" value="Peptidase_M16_C"/>
</dbReference>
<dbReference type="GO" id="GO:0046872">
    <property type="term" value="F:metal ion binding"/>
    <property type="evidence" value="ECO:0007669"/>
    <property type="project" value="UniProtKB-KW"/>
</dbReference>
<sequence length="1043" mass="115336">MILSTITSSITPFILPREAHAATATATAIPPPITTPTTPPFTKLTIPITQVPPSLSKCSIRYLSLSPSNLDVLLISTSNTALTTALSTAVTVPVGSTAAPEGRDGLAHFCEHMLFMGTDKYPEEDGFNKFLAKRGGSSNAFTESESTTYYFNQQLDDNKLFPGGGDSYEGLDRFLDFFSTPKFSLGSVSREVNAVDSEHSKNLQSDVFRIYELEKRRAAKEHPYSRFWTGDKTTLLPNGGDEKGRMELKDDLGGFFDGYYRKAGGNVVVISPRGVDEMEKEVERIIKDFKGTYIREPSKGEISTLPERVVPFSGDKGKSEIPGFGYVVKTVPVQDLRQITLVFPIVYSSGEERDGIRRYRPVEYLGALVGHEGGGSVLSYLKGLGWANGVGASTNAELEDFETFEVVVDLTEEGLKQYRSVIGVVMGYISLLKSQPWPAYILDEALTMSELGWSLFEVSDPMSFASTISQNMEKYKFDKTLAIAGGLRLATDGAGGEIREVMDDGNREMVRRSVEGVMGRINMDNCLVTVISKEFEREAKEKERVYGTKYAVEKLGDIKPLGMGEMTFPEKNIFIPTREGMRLKNQQKGQEKDRTKAPRPPMKVRDDEKYEVWFKGDDRFGKPKAIGIFSLLTNNAYGGDNPDKNAAVASLYELAVSEYLNEYCYPARLAGLSYDLAVLPRGVRLTVGGYNEKVPVLAKTVCECLKSCSFLPSEKAFEGFKDQVVRAAKAFDNKQPYGLASYYATAVGEPRRFKRLNAGIRKELEKVTLKDLEDYSKTIWKEGRMKALVQGNVLQKEAEDLVELVGGTLDFAVGDVPEEYYPLVFPKEGIKVGLKTPNPNNSNDAVEVIVQSRDTSERGRAAAEVVAAIANEPFYDDLRTQQQLGYIVSSGVRANGETRGLVFVVQSGTKGSEELSKAVNEFIGNFGRKELEGLTDDDVKEYAKGVLTKKLEPDKRLIYEVNRNWAEISSGKLVFDRTQREGREMESMGRADVLKWWEDAISEGGTVEVRVRSKGGGGGGGAKEIGVDGIDAYRENREKESKK</sequence>
<feature type="region of interest" description="Disordered" evidence="8">
    <location>
        <begin position="1012"/>
        <end position="1043"/>
    </location>
</feature>
<dbReference type="GO" id="GO:0005829">
    <property type="term" value="C:cytosol"/>
    <property type="evidence" value="ECO:0007669"/>
    <property type="project" value="TreeGrafter"/>
</dbReference>
<dbReference type="Gene3D" id="3.30.830.10">
    <property type="entry name" value="Metalloenzyme, LuxS/M16 peptidase-like"/>
    <property type="match status" value="4"/>
</dbReference>
<evidence type="ECO:0000256" key="6">
    <source>
        <dbReference type="ARBA" id="ARBA00023049"/>
    </source>
</evidence>
<comment type="caution">
    <text evidence="13">The sequence shown here is derived from an EMBL/GenBank/DDBJ whole genome shotgun (WGS) entry which is preliminary data.</text>
</comment>
<keyword evidence="6" id="KW-0482">Metalloprotease</keyword>
<dbReference type="InterPro" id="IPR032632">
    <property type="entry name" value="Peptidase_M16_M"/>
</dbReference>
<reference evidence="14" key="1">
    <citation type="journal article" date="2023" name="Commun. Biol.">
        <title>Genome analysis of Parmales, the sister group of diatoms, reveals the evolutionary specialization of diatoms from phago-mixotrophs to photoautotrophs.</title>
        <authorList>
            <person name="Ban H."/>
            <person name="Sato S."/>
            <person name="Yoshikawa S."/>
            <person name="Yamada K."/>
            <person name="Nakamura Y."/>
            <person name="Ichinomiya M."/>
            <person name="Sato N."/>
            <person name="Blanc-Mathieu R."/>
            <person name="Endo H."/>
            <person name="Kuwata A."/>
            <person name="Ogata H."/>
        </authorList>
    </citation>
    <scope>NUCLEOTIDE SEQUENCE [LARGE SCALE GENOMIC DNA]</scope>
</reference>
<proteinExistence type="inferred from homology"/>
<keyword evidence="3" id="KW-0479">Metal-binding</keyword>
<dbReference type="InterPro" id="IPR054734">
    <property type="entry name" value="PqqF-like_C_4"/>
</dbReference>
<feature type="compositionally biased region" description="Gly residues" evidence="8">
    <location>
        <begin position="1014"/>
        <end position="1023"/>
    </location>
</feature>
<dbReference type="Pfam" id="PF22456">
    <property type="entry name" value="PqqF-like_C_4"/>
    <property type="match status" value="1"/>
</dbReference>
<evidence type="ECO:0000259" key="10">
    <source>
        <dbReference type="Pfam" id="PF05193"/>
    </source>
</evidence>
<feature type="domain" description="Peptidase M16 N-terminal" evidence="9">
    <location>
        <begin position="78"/>
        <end position="216"/>
    </location>
</feature>
<dbReference type="InterPro" id="IPR011765">
    <property type="entry name" value="Pept_M16_N"/>
</dbReference>
<dbReference type="PANTHER" id="PTHR43690:SF18">
    <property type="entry name" value="INSULIN-DEGRADING ENZYME-RELATED"/>
    <property type="match status" value="1"/>
</dbReference>
<feature type="region of interest" description="Disordered" evidence="8">
    <location>
        <begin position="583"/>
        <end position="602"/>
    </location>
</feature>
<dbReference type="Pfam" id="PF05193">
    <property type="entry name" value="Peptidase_M16_C"/>
    <property type="match status" value="1"/>
</dbReference>
<feature type="domain" description="Coenzyme PQQ synthesis protein F-like C-terminal lobe" evidence="12">
    <location>
        <begin position="866"/>
        <end position="965"/>
    </location>
</feature>
<accession>A0A9W7GNY2</accession>
<dbReference type="GO" id="GO:0005739">
    <property type="term" value="C:mitochondrion"/>
    <property type="evidence" value="ECO:0007669"/>
    <property type="project" value="TreeGrafter"/>
</dbReference>
<name>A0A9W7GNY2_9STRA</name>
<keyword evidence="14" id="KW-1185">Reference proteome</keyword>
<evidence type="ECO:0000259" key="11">
    <source>
        <dbReference type="Pfam" id="PF16187"/>
    </source>
</evidence>
<dbReference type="SUPFAM" id="SSF63411">
    <property type="entry name" value="LuxS/MPP-like metallohydrolase"/>
    <property type="match status" value="4"/>
</dbReference>
<feature type="domain" description="Peptidase M16 C-terminal" evidence="10">
    <location>
        <begin position="250"/>
        <end position="446"/>
    </location>
</feature>
<dbReference type="InterPro" id="IPR050626">
    <property type="entry name" value="Peptidase_M16"/>
</dbReference>
<keyword evidence="2" id="KW-0645">Protease</keyword>
<dbReference type="InterPro" id="IPR001431">
    <property type="entry name" value="Pept_M16_Zn_BS"/>
</dbReference>